<feature type="DNA-binding region" description="H-T-H motif" evidence="4">
    <location>
        <begin position="17"/>
        <end position="36"/>
    </location>
</feature>
<evidence type="ECO:0000313" key="6">
    <source>
        <dbReference type="EMBL" id="AKJ30834.1"/>
    </source>
</evidence>
<dbReference type="Proteomes" id="UP000035352">
    <property type="component" value="Chromosome"/>
</dbReference>
<dbReference type="PANTHER" id="PTHR47506:SF6">
    <property type="entry name" value="HTH-TYPE TRANSCRIPTIONAL REPRESSOR NEMR"/>
    <property type="match status" value="1"/>
</dbReference>
<dbReference type="InterPro" id="IPR036271">
    <property type="entry name" value="Tet_transcr_reg_TetR-rel_C_sf"/>
</dbReference>
<dbReference type="PATRIC" id="fig|413882.6.peg.4330"/>
<dbReference type="PROSITE" id="PS50977">
    <property type="entry name" value="HTH_TETR_2"/>
    <property type="match status" value="1"/>
</dbReference>
<dbReference type="InterPro" id="IPR001647">
    <property type="entry name" value="HTH_TetR"/>
</dbReference>
<name>A0A0G3BN11_9BURK</name>
<keyword evidence="1" id="KW-0805">Transcription regulation</keyword>
<keyword evidence="3" id="KW-0804">Transcription</keyword>
<dbReference type="EMBL" id="CP011371">
    <property type="protein sequence ID" value="AKJ30834.1"/>
    <property type="molecule type" value="Genomic_DNA"/>
</dbReference>
<dbReference type="InterPro" id="IPR009057">
    <property type="entry name" value="Homeodomain-like_sf"/>
</dbReference>
<dbReference type="GO" id="GO:0003677">
    <property type="term" value="F:DNA binding"/>
    <property type="evidence" value="ECO:0007669"/>
    <property type="project" value="UniProtKB-UniRule"/>
</dbReference>
<evidence type="ECO:0000256" key="2">
    <source>
        <dbReference type="ARBA" id="ARBA00023125"/>
    </source>
</evidence>
<gene>
    <name evidence="6" type="primary">nemR</name>
    <name evidence="6" type="ORF">AAW51_4143</name>
</gene>
<evidence type="ECO:0000256" key="4">
    <source>
        <dbReference type="PROSITE-ProRule" id="PRU00335"/>
    </source>
</evidence>
<dbReference type="InterPro" id="IPR011075">
    <property type="entry name" value="TetR_C"/>
</dbReference>
<dbReference type="SUPFAM" id="SSF46689">
    <property type="entry name" value="Homeodomain-like"/>
    <property type="match status" value="1"/>
</dbReference>
<feature type="domain" description="HTH tetR-type" evidence="5">
    <location>
        <begin position="1"/>
        <end position="54"/>
    </location>
</feature>
<sequence>MVAGRELFSRCGYNATGIQQITDDAGVPKGSFYNHFESKEAFAAAIIDQYAAETRQAWSRMMERAPAQPVAAISYAFEQMIAHNERSATWTGCLIGNFAAEVADSSELCRQRLAVAMRGWRTMLTPLIRKAQTLGEVRDDADPSQLSALVWDAWEGALLRTKLERSAAPLRECFDLILNCLLRPSRH</sequence>
<dbReference type="PANTHER" id="PTHR47506">
    <property type="entry name" value="TRANSCRIPTIONAL REGULATORY PROTEIN"/>
    <property type="match status" value="1"/>
</dbReference>
<keyword evidence="2 4" id="KW-0238">DNA-binding</keyword>
<reference evidence="6 7" key="1">
    <citation type="submission" date="2015-05" db="EMBL/GenBank/DDBJ databases">
        <authorList>
            <person name="Tang B."/>
            <person name="Yu Y."/>
        </authorList>
    </citation>
    <scope>NUCLEOTIDE SEQUENCE [LARGE SCALE GENOMIC DNA]</scope>
    <source>
        <strain evidence="6 7">DSM 7029</strain>
    </source>
</reference>
<proteinExistence type="predicted"/>
<dbReference type="KEGG" id="pbh:AAW51_4143"/>
<dbReference type="Pfam" id="PF00440">
    <property type="entry name" value="TetR_N"/>
    <property type="match status" value="1"/>
</dbReference>
<evidence type="ECO:0000313" key="7">
    <source>
        <dbReference type="Proteomes" id="UP000035352"/>
    </source>
</evidence>
<accession>A0A0G3BN11</accession>
<protein>
    <submittedName>
        <fullName evidence="6">TetR family transcriptional regulator</fullName>
    </submittedName>
</protein>
<dbReference type="SUPFAM" id="SSF48498">
    <property type="entry name" value="Tetracyclin repressor-like, C-terminal domain"/>
    <property type="match status" value="1"/>
</dbReference>
<evidence type="ECO:0000259" key="5">
    <source>
        <dbReference type="PROSITE" id="PS50977"/>
    </source>
</evidence>
<dbReference type="STRING" id="413882.AAW51_4143"/>
<dbReference type="Gene3D" id="1.10.357.10">
    <property type="entry name" value="Tetracycline Repressor, domain 2"/>
    <property type="match status" value="1"/>
</dbReference>
<evidence type="ECO:0000256" key="3">
    <source>
        <dbReference type="ARBA" id="ARBA00023163"/>
    </source>
</evidence>
<dbReference type="Pfam" id="PF16925">
    <property type="entry name" value="TetR_C_13"/>
    <property type="match status" value="1"/>
</dbReference>
<organism evidence="6 7">
    <name type="scientific">Caldimonas brevitalea</name>
    <dbReference type="NCBI Taxonomy" id="413882"/>
    <lineage>
        <taxon>Bacteria</taxon>
        <taxon>Pseudomonadati</taxon>
        <taxon>Pseudomonadota</taxon>
        <taxon>Betaproteobacteria</taxon>
        <taxon>Burkholderiales</taxon>
        <taxon>Sphaerotilaceae</taxon>
        <taxon>Caldimonas</taxon>
    </lineage>
</organism>
<keyword evidence="7" id="KW-1185">Reference proteome</keyword>
<evidence type="ECO:0000256" key="1">
    <source>
        <dbReference type="ARBA" id="ARBA00023015"/>
    </source>
</evidence>
<dbReference type="AlphaFoldDB" id="A0A0G3BN11"/>